<dbReference type="PROSITE" id="PS50943">
    <property type="entry name" value="HTH_CROC1"/>
    <property type="match status" value="1"/>
</dbReference>
<dbReference type="InterPro" id="IPR010982">
    <property type="entry name" value="Lambda_DNA-bd_dom_sf"/>
</dbReference>
<protein>
    <submittedName>
        <fullName evidence="2">Helix-turn-helix transcriptional regulator</fullName>
    </submittedName>
</protein>
<dbReference type="GO" id="GO:0003677">
    <property type="term" value="F:DNA binding"/>
    <property type="evidence" value="ECO:0007669"/>
    <property type="project" value="InterPro"/>
</dbReference>
<dbReference type="RefSeq" id="WP_163300933.1">
    <property type="nucleotide sequence ID" value="NZ_JAAGRQ010000011.1"/>
</dbReference>
<evidence type="ECO:0000313" key="3">
    <source>
        <dbReference type="Proteomes" id="UP000469724"/>
    </source>
</evidence>
<sequence length="114" mass="13119">MNEPINNPQIIRGPDGTPQYVVLPYDEYMESRERPDDEVSLPLEVVKLSLLEKWGLVRAWREHLGLTQGEVARRMGVTQPTYAGFEQPGRILRYSTRSRIARALGIEPEQLKDE</sequence>
<gene>
    <name evidence="2" type="ORF">G3N56_03855</name>
</gene>
<dbReference type="Pfam" id="PF01381">
    <property type="entry name" value="HTH_3"/>
    <property type="match status" value="1"/>
</dbReference>
<dbReference type="SMART" id="SM00530">
    <property type="entry name" value="HTH_XRE"/>
    <property type="match status" value="1"/>
</dbReference>
<accession>A0A7K3NI53</accession>
<dbReference type="Gene3D" id="1.10.260.40">
    <property type="entry name" value="lambda repressor-like DNA-binding domains"/>
    <property type="match status" value="1"/>
</dbReference>
<name>A0A7K3NI53_9BACT</name>
<evidence type="ECO:0000259" key="1">
    <source>
        <dbReference type="PROSITE" id="PS50943"/>
    </source>
</evidence>
<dbReference type="SUPFAM" id="SSF47413">
    <property type="entry name" value="lambda repressor-like DNA-binding domains"/>
    <property type="match status" value="1"/>
</dbReference>
<dbReference type="InterPro" id="IPR001387">
    <property type="entry name" value="Cro/C1-type_HTH"/>
</dbReference>
<dbReference type="EMBL" id="JAAGRQ010000011">
    <property type="protein sequence ID" value="NDY55876.1"/>
    <property type="molecule type" value="Genomic_DNA"/>
</dbReference>
<keyword evidence="3" id="KW-1185">Reference proteome</keyword>
<evidence type="ECO:0000313" key="2">
    <source>
        <dbReference type="EMBL" id="NDY55876.1"/>
    </source>
</evidence>
<feature type="domain" description="HTH cro/C1-type" evidence="1">
    <location>
        <begin position="57"/>
        <end position="111"/>
    </location>
</feature>
<organism evidence="2 3">
    <name type="scientific">Desulfolutivibrio sulfodismutans</name>
    <dbReference type="NCBI Taxonomy" id="63561"/>
    <lineage>
        <taxon>Bacteria</taxon>
        <taxon>Pseudomonadati</taxon>
        <taxon>Thermodesulfobacteriota</taxon>
        <taxon>Desulfovibrionia</taxon>
        <taxon>Desulfovibrionales</taxon>
        <taxon>Desulfovibrionaceae</taxon>
        <taxon>Desulfolutivibrio</taxon>
    </lineage>
</organism>
<proteinExistence type="predicted"/>
<comment type="caution">
    <text evidence="2">The sequence shown here is derived from an EMBL/GenBank/DDBJ whole genome shotgun (WGS) entry which is preliminary data.</text>
</comment>
<dbReference type="Proteomes" id="UP000469724">
    <property type="component" value="Unassembled WGS sequence"/>
</dbReference>
<dbReference type="CDD" id="cd00093">
    <property type="entry name" value="HTH_XRE"/>
    <property type="match status" value="1"/>
</dbReference>
<reference evidence="2 3" key="1">
    <citation type="submission" date="2020-02" db="EMBL/GenBank/DDBJ databases">
        <title>Comparative genomics of sulfur disproportionating microorganisms.</title>
        <authorList>
            <person name="Ward L.M."/>
            <person name="Bertran E."/>
            <person name="Johnston D.T."/>
        </authorList>
    </citation>
    <scope>NUCLEOTIDE SEQUENCE [LARGE SCALE GENOMIC DNA]</scope>
    <source>
        <strain evidence="2 3">DSM 3696</strain>
    </source>
</reference>
<dbReference type="AlphaFoldDB" id="A0A7K3NI53"/>